<organism evidence="3 4">
    <name type="scientific">Lederbergia citrea</name>
    <dbReference type="NCBI Taxonomy" id="2833581"/>
    <lineage>
        <taxon>Bacteria</taxon>
        <taxon>Bacillati</taxon>
        <taxon>Bacillota</taxon>
        <taxon>Bacilli</taxon>
        <taxon>Bacillales</taxon>
        <taxon>Bacillaceae</taxon>
        <taxon>Lederbergia</taxon>
    </lineage>
</organism>
<evidence type="ECO:0000256" key="1">
    <source>
        <dbReference type="SAM" id="MobiDB-lite"/>
    </source>
</evidence>
<feature type="signal peptide" evidence="2">
    <location>
        <begin position="1"/>
        <end position="16"/>
    </location>
</feature>
<dbReference type="PROSITE" id="PS51257">
    <property type="entry name" value="PROKAR_LIPOPROTEIN"/>
    <property type="match status" value="1"/>
</dbReference>
<keyword evidence="4" id="KW-1185">Reference proteome</keyword>
<feature type="chain" id="PRO_5039695416" evidence="2">
    <location>
        <begin position="17"/>
        <end position="84"/>
    </location>
</feature>
<evidence type="ECO:0000313" key="4">
    <source>
        <dbReference type="Proteomes" id="UP000676456"/>
    </source>
</evidence>
<dbReference type="EMBL" id="JAGYPN010000001">
    <property type="protein sequence ID" value="MBS4221882.1"/>
    <property type="molecule type" value="Genomic_DNA"/>
</dbReference>
<feature type="region of interest" description="Disordered" evidence="1">
    <location>
        <begin position="49"/>
        <end position="68"/>
    </location>
</feature>
<dbReference type="RefSeq" id="WP_213096870.1">
    <property type="nucleotide sequence ID" value="NZ_JAGYPN010000001.1"/>
</dbReference>
<dbReference type="Proteomes" id="UP000676456">
    <property type="component" value="Unassembled WGS sequence"/>
</dbReference>
<sequence length="84" mass="9209">MKKSILFLLTINLAIALIGCSNKETVQDSKSAQSKQKFIIVDSVPSSEHQENGYIRSSGLGKESSGQGYIPNFKGETIHLLRLN</sequence>
<evidence type="ECO:0000313" key="3">
    <source>
        <dbReference type="EMBL" id="MBS4221882.1"/>
    </source>
</evidence>
<reference evidence="3 4" key="1">
    <citation type="submission" date="2021-05" db="EMBL/GenBank/DDBJ databases">
        <title>Novel Bacillus species.</title>
        <authorList>
            <person name="Liu G."/>
        </authorList>
    </citation>
    <scope>NUCLEOTIDE SEQUENCE [LARGE SCALE GENOMIC DNA]</scope>
    <source>
        <strain evidence="3 4">FJAT-49682</strain>
    </source>
</reference>
<proteinExistence type="predicted"/>
<name>A0A942UMA1_9BACI</name>
<evidence type="ECO:0000256" key="2">
    <source>
        <dbReference type="SAM" id="SignalP"/>
    </source>
</evidence>
<accession>A0A942UMA1</accession>
<dbReference type="AlphaFoldDB" id="A0A942UMA1"/>
<comment type="caution">
    <text evidence="3">The sequence shown here is derived from an EMBL/GenBank/DDBJ whole genome shotgun (WGS) entry which is preliminary data.</text>
</comment>
<gene>
    <name evidence="3" type="ORF">KHA91_03825</name>
</gene>
<protein>
    <submittedName>
        <fullName evidence="3">Uncharacterized protein</fullName>
    </submittedName>
</protein>
<keyword evidence="2" id="KW-0732">Signal</keyword>